<comment type="pathway">
    <text evidence="1 6">Cell wall biogenesis; peptidoglycan biosynthesis.</text>
</comment>
<evidence type="ECO:0000256" key="7">
    <source>
        <dbReference type="SAM" id="MobiDB-lite"/>
    </source>
</evidence>
<name>A0A0L6Z7Z9_9CLOT</name>
<reference evidence="10" key="1">
    <citation type="submission" date="2015-08" db="EMBL/GenBank/DDBJ databases">
        <title>Genome sequence of the strict anaerobe Clostridium homopropionicum LuHBu1 (DSM 5847T).</title>
        <authorList>
            <person name="Poehlein A."/>
            <person name="Beck M."/>
            <person name="Schiel-Bengelsdorf B."/>
            <person name="Bengelsdorf F.R."/>
            <person name="Daniel R."/>
            <person name="Duerre P."/>
        </authorList>
    </citation>
    <scope>NUCLEOTIDE SEQUENCE [LARGE SCALE GENOMIC DNA]</scope>
    <source>
        <strain evidence="10">DSM 5847</strain>
    </source>
</reference>
<dbReference type="GO" id="GO:0008360">
    <property type="term" value="P:regulation of cell shape"/>
    <property type="evidence" value="ECO:0007669"/>
    <property type="project" value="UniProtKB-UniRule"/>
</dbReference>
<evidence type="ECO:0000313" key="9">
    <source>
        <dbReference type="EMBL" id="KOA19090.1"/>
    </source>
</evidence>
<keyword evidence="10" id="KW-1185">Reference proteome</keyword>
<dbReference type="PANTHER" id="PTHR30582:SF2">
    <property type="entry name" value="L,D-TRANSPEPTIDASE YCIB-RELATED"/>
    <property type="match status" value="1"/>
</dbReference>
<feature type="region of interest" description="Disordered" evidence="7">
    <location>
        <begin position="217"/>
        <end position="244"/>
    </location>
</feature>
<dbReference type="Proteomes" id="UP000037043">
    <property type="component" value="Unassembled WGS sequence"/>
</dbReference>
<dbReference type="RefSeq" id="WP_052221977.1">
    <property type="nucleotide sequence ID" value="NZ_LHUR01000028.1"/>
</dbReference>
<keyword evidence="4 6" id="KW-0573">Peptidoglycan synthesis</keyword>
<dbReference type="CDD" id="cd16913">
    <property type="entry name" value="YkuD_like"/>
    <property type="match status" value="1"/>
</dbReference>
<proteinExistence type="predicted"/>
<accession>A0A0L6Z7Z9</accession>
<feature type="active site" description="Nucleophile" evidence="6">
    <location>
        <position position="450"/>
    </location>
</feature>
<evidence type="ECO:0000256" key="1">
    <source>
        <dbReference type="ARBA" id="ARBA00004752"/>
    </source>
</evidence>
<keyword evidence="5 6" id="KW-0961">Cell wall biogenesis/degradation</keyword>
<dbReference type="PROSITE" id="PS52029">
    <property type="entry name" value="LD_TPASE"/>
    <property type="match status" value="1"/>
</dbReference>
<protein>
    <submittedName>
        <fullName evidence="9">Putative L,D-transpeptidase YciB</fullName>
        <ecNumber evidence="9">2.-.-.-</ecNumber>
    </submittedName>
</protein>
<evidence type="ECO:0000256" key="6">
    <source>
        <dbReference type="PROSITE-ProRule" id="PRU01373"/>
    </source>
</evidence>
<evidence type="ECO:0000313" key="10">
    <source>
        <dbReference type="Proteomes" id="UP000037043"/>
    </source>
</evidence>
<keyword evidence="2 9" id="KW-0808">Transferase</keyword>
<dbReference type="GO" id="GO:0016740">
    <property type="term" value="F:transferase activity"/>
    <property type="evidence" value="ECO:0007669"/>
    <property type="project" value="UniProtKB-KW"/>
</dbReference>
<feature type="compositionally biased region" description="Basic and acidic residues" evidence="7">
    <location>
        <begin position="225"/>
        <end position="244"/>
    </location>
</feature>
<feature type="active site" description="Proton donor/acceptor" evidence="6">
    <location>
        <position position="424"/>
    </location>
</feature>
<dbReference type="Pfam" id="PF03734">
    <property type="entry name" value="YkuD"/>
    <property type="match status" value="1"/>
</dbReference>
<evidence type="ECO:0000256" key="2">
    <source>
        <dbReference type="ARBA" id="ARBA00022679"/>
    </source>
</evidence>
<dbReference type="InterPro" id="IPR038063">
    <property type="entry name" value="Transpep_catalytic_dom"/>
</dbReference>
<dbReference type="GO" id="GO:0018104">
    <property type="term" value="P:peptidoglycan-protein cross-linking"/>
    <property type="evidence" value="ECO:0007669"/>
    <property type="project" value="TreeGrafter"/>
</dbReference>
<evidence type="ECO:0000259" key="8">
    <source>
        <dbReference type="PROSITE" id="PS52029"/>
    </source>
</evidence>
<dbReference type="InterPro" id="IPR005490">
    <property type="entry name" value="LD_TPept_cat_dom"/>
</dbReference>
<dbReference type="AlphaFoldDB" id="A0A0L6Z7Z9"/>
<dbReference type="Gene3D" id="2.40.440.10">
    <property type="entry name" value="L,D-transpeptidase catalytic domain-like"/>
    <property type="match status" value="1"/>
</dbReference>
<dbReference type="SUPFAM" id="SSF141523">
    <property type="entry name" value="L,D-transpeptidase catalytic domain-like"/>
    <property type="match status" value="1"/>
</dbReference>
<dbReference type="GO" id="GO:0005576">
    <property type="term" value="C:extracellular region"/>
    <property type="evidence" value="ECO:0007669"/>
    <property type="project" value="TreeGrafter"/>
</dbReference>
<comment type="caution">
    <text evidence="9">The sequence shown here is derived from an EMBL/GenBank/DDBJ whole genome shotgun (WGS) entry which is preliminary data.</text>
</comment>
<dbReference type="PATRIC" id="fig|1121318.3.peg.2487"/>
<dbReference type="EMBL" id="LHUR01000028">
    <property type="protein sequence ID" value="KOA19090.1"/>
    <property type="molecule type" value="Genomic_DNA"/>
</dbReference>
<sequence>MEKKYYKFLPITLLLGIVISLIFGQDFAYAITYPKIQSIVQEYETIYEGEEQALDIVTAYEGKVQYRVWMHSKGENAWTEVTKGYTEVIEGNRVYSITTPKLLEGEYEVSVWVKRAGAVPKDSRGFDSYAATTIKCGKLNVEHNKPKLNTFKSKYSLGETLEIKRESTEENLFKLTVYDILKNKEVVSFNDYKESISWKPKEEGVYLLKLTIKSREEVKPSNNEDETKNENDGNENTEQKQEVEYKEVETKINKLIIVGNPYKEKLPTVPKAPKVTSIVVGNAREVEKIYIKAEPKKNSKNLGYIYGSLNAVKILKKVGDFYYIEATNYETLKLVEGYVYTWQVKTVKPKEGRSILVDLSEQKIYIFKGETLEKTFKCSTGQDWSPTPKGTYLIGDRGERFYTGYKNSIVCYNWVRINNDFLFHSVLHDRNGNLIKLEADKLGQKASHGCIRLAVNDIKWIYNNIPKGTLVVIQD</sequence>
<dbReference type="UniPathway" id="UPA00219"/>
<gene>
    <name evidence="9" type="primary">yciB</name>
    <name evidence="9" type="ORF">CLHOM_24710</name>
</gene>
<evidence type="ECO:0000256" key="3">
    <source>
        <dbReference type="ARBA" id="ARBA00022960"/>
    </source>
</evidence>
<keyword evidence="3 6" id="KW-0133">Cell shape</keyword>
<organism evidence="9 10">
    <name type="scientific">Clostridium homopropionicum DSM 5847</name>
    <dbReference type="NCBI Taxonomy" id="1121318"/>
    <lineage>
        <taxon>Bacteria</taxon>
        <taxon>Bacillati</taxon>
        <taxon>Bacillota</taxon>
        <taxon>Clostridia</taxon>
        <taxon>Eubacteriales</taxon>
        <taxon>Clostridiaceae</taxon>
        <taxon>Clostridium</taxon>
    </lineage>
</organism>
<feature type="domain" description="L,D-TPase catalytic" evidence="8">
    <location>
        <begin position="353"/>
        <end position="474"/>
    </location>
</feature>
<dbReference type="GO" id="GO:0071972">
    <property type="term" value="F:peptidoglycan L,D-transpeptidase activity"/>
    <property type="evidence" value="ECO:0007669"/>
    <property type="project" value="TreeGrafter"/>
</dbReference>
<dbReference type="PANTHER" id="PTHR30582">
    <property type="entry name" value="L,D-TRANSPEPTIDASE"/>
    <property type="match status" value="1"/>
</dbReference>
<dbReference type="InterPro" id="IPR050979">
    <property type="entry name" value="LD-transpeptidase"/>
</dbReference>
<evidence type="ECO:0000256" key="5">
    <source>
        <dbReference type="ARBA" id="ARBA00023316"/>
    </source>
</evidence>
<dbReference type="STRING" id="36844.SAMN04488501_1199"/>
<evidence type="ECO:0000256" key="4">
    <source>
        <dbReference type="ARBA" id="ARBA00022984"/>
    </source>
</evidence>
<dbReference type="EC" id="2.-.-.-" evidence="9"/>
<dbReference type="GO" id="GO:0071555">
    <property type="term" value="P:cell wall organization"/>
    <property type="evidence" value="ECO:0007669"/>
    <property type="project" value="UniProtKB-UniRule"/>
</dbReference>